<dbReference type="SUPFAM" id="SSF54373">
    <property type="entry name" value="FAD-linked reductases, C-terminal domain"/>
    <property type="match status" value="1"/>
</dbReference>
<dbReference type="PANTHER" id="PTHR13789">
    <property type="entry name" value="MONOOXYGENASE"/>
    <property type="match status" value="1"/>
</dbReference>
<evidence type="ECO:0000256" key="5">
    <source>
        <dbReference type="ARBA" id="ARBA00023033"/>
    </source>
</evidence>
<evidence type="ECO:0000313" key="8">
    <source>
        <dbReference type="Proteomes" id="UP000715965"/>
    </source>
</evidence>
<reference evidence="7 8" key="1">
    <citation type="submission" date="2020-10" db="EMBL/GenBank/DDBJ databases">
        <title>Draft genome of Ramlibacter aquaticus LMG 30558.</title>
        <authorList>
            <person name="Props R."/>
        </authorList>
    </citation>
    <scope>NUCLEOTIDE SEQUENCE [LARGE SCALE GENOMIC DNA]</scope>
    <source>
        <strain evidence="7 8">LMG 30558</strain>
    </source>
</reference>
<keyword evidence="8" id="KW-1185">Reference proteome</keyword>
<evidence type="ECO:0000256" key="4">
    <source>
        <dbReference type="ARBA" id="ARBA00023002"/>
    </source>
</evidence>
<organism evidence="7 8">
    <name type="scientific">Ramlibacter aquaticus</name>
    <dbReference type="NCBI Taxonomy" id="2780094"/>
    <lineage>
        <taxon>Bacteria</taxon>
        <taxon>Pseudomonadati</taxon>
        <taxon>Pseudomonadota</taxon>
        <taxon>Betaproteobacteria</taxon>
        <taxon>Burkholderiales</taxon>
        <taxon>Comamonadaceae</taxon>
        <taxon>Ramlibacter</taxon>
    </lineage>
</organism>
<dbReference type="Pfam" id="PF01494">
    <property type="entry name" value="FAD_binding_3"/>
    <property type="match status" value="1"/>
</dbReference>
<evidence type="ECO:0000256" key="1">
    <source>
        <dbReference type="ARBA" id="ARBA00001974"/>
    </source>
</evidence>
<dbReference type="InterPro" id="IPR050493">
    <property type="entry name" value="FAD-dep_Monooxygenase_BioMet"/>
</dbReference>
<protein>
    <submittedName>
        <fullName evidence="7">FAD-dependent oxidoreductase</fullName>
    </submittedName>
</protein>
<proteinExistence type="predicted"/>
<name>A0ABR9S9L3_9BURK</name>
<dbReference type="PRINTS" id="PR00420">
    <property type="entry name" value="RNGMNOXGNASE"/>
</dbReference>
<keyword evidence="5" id="KW-0503">Monooxygenase</keyword>
<dbReference type="InterPro" id="IPR036188">
    <property type="entry name" value="FAD/NAD-bd_sf"/>
</dbReference>
<feature type="domain" description="FAD-binding" evidence="6">
    <location>
        <begin position="4"/>
        <end position="349"/>
    </location>
</feature>
<evidence type="ECO:0000313" key="7">
    <source>
        <dbReference type="EMBL" id="MBE7939039.1"/>
    </source>
</evidence>
<dbReference type="SUPFAM" id="SSF51905">
    <property type="entry name" value="FAD/NAD(P)-binding domain"/>
    <property type="match status" value="1"/>
</dbReference>
<keyword evidence="3" id="KW-0274">FAD</keyword>
<evidence type="ECO:0000256" key="2">
    <source>
        <dbReference type="ARBA" id="ARBA00022630"/>
    </source>
</evidence>
<keyword evidence="2" id="KW-0285">Flavoprotein</keyword>
<accession>A0ABR9S9L3</accession>
<dbReference type="Gene3D" id="3.50.50.60">
    <property type="entry name" value="FAD/NAD(P)-binding domain"/>
    <property type="match status" value="1"/>
</dbReference>
<dbReference type="EMBL" id="JADDOJ010000001">
    <property type="protein sequence ID" value="MBE7939039.1"/>
    <property type="molecule type" value="Genomic_DNA"/>
</dbReference>
<comment type="caution">
    <text evidence="7">The sequence shown here is derived from an EMBL/GenBank/DDBJ whole genome shotgun (WGS) entry which is preliminary data.</text>
</comment>
<comment type="cofactor">
    <cofactor evidence="1">
        <name>FAD</name>
        <dbReference type="ChEBI" id="CHEBI:57692"/>
    </cofactor>
</comment>
<dbReference type="PANTHER" id="PTHR13789:SF318">
    <property type="entry name" value="GERANYLGERANYL DIPHOSPHATE REDUCTASE"/>
    <property type="match status" value="1"/>
</dbReference>
<dbReference type="InterPro" id="IPR002938">
    <property type="entry name" value="FAD-bd"/>
</dbReference>
<dbReference type="Proteomes" id="UP000715965">
    <property type="component" value="Unassembled WGS sequence"/>
</dbReference>
<evidence type="ECO:0000259" key="6">
    <source>
        <dbReference type="Pfam" id="PF01494"/>
    </source>
</evidence>
<sequence>MSAQLLIAGGGLGGLAAAAALQRAGCEARLFEHSRVFSEVGAGIQLAPNSTRRLRAWGLEEALREVAVFPQALRVRDTGNDRLLGELALGDAIAARYGAPYATVHRADLQALLLAHARREGVRLETGCRVVGVSQEDSGATLRFQGGDTATGDAVVAADGVWSVLRAQLWQDGAAPASGHLAYRATAPVAAVPAPLRAAQVTVWMGPGVHVVAYPVRAGQLLNVVAIVESRRALRERSWDLEGASEDLRAAAGPLSAGLRGLLDAMPSWRVWPVHDRAPLRGPQDLVRGRVALLGDAAHPMRPYLAQGAGMALEDAAALATGLRGIAPAQVAGALQAYAQARWARCARVQATARRNGRVFHAQGLVRWGRDAAMGLLGERLLDQPWLFGG</sequence>
<gene>
    <name evidence="7" type="ORF">IM725_00455</name>
</gene>
<evidence type="ECO:0000256" key="3">
    <source>
        <dbReference type="ARBA" id="ARBA00022827"/>
    </source>
</evidence>
<keyword evidence="4" id="KW-0560">Oxidoreductase</keyword>
<dbReference type="RefSeq" id="WP_193778587.1">
    <property type="nucleotide sequence ID" value="NZ_JADDOJ010000001.1"/>
</dbReference>